<dbReference type="AlphaFoldDB" id="A0AAU9RVM2"/>
<evidence type="ECO:0000256" key="2">
    <source>
        <dbReference type="ARBA" id="ARBA00023242"/>
    </source>
</evidence>
<comment type="subcellular location">
    <subcellularLocation>
        <location evidence="1">Nucleus</location>
    </subcellularLocation>
</comment>
<dbReference type="GO" id="GO:0031298">
    <property type="term" value="C:replication fork protection complex"/>
    <property type="evidence" value="ECO:0007669"/>
    <property type="project" value="TreeGrafter"/>
</dbReference>
<dbReference type="InterPro" id="IPR006906">
    <property type="entry name" value="Timeless_N"/>
</dbReference>
<feature type="compositionally biased region" description="Basic and acidic residues" evidence="4">
    <location>
        <begin position="431"/>
        <end position="443"/>
    </location>
</feature>
<evidence type="ECO:0000313" key="6">
    <source>
        <dbReference type="EMBL" id="CAH2049299.1"/>
    </source>
</evidence>
<feature type="region of interest" description="Disordered" evidence="4">
    <location>
        <begin position="408"/>
        <end position="455"/>
    </location>
</feature>
<feature type="compositionally biased region" description="Basic residues" evidence="4">
    <location>
        <begin position="420"/>
        <end position="430"/>
    </location>
</feature>
<keyword evidence="2" id="KW-0539">Nucleus</keyword>
<evidence type="ECO:0000256" key="4">
    <source>
        <dbReference type="SAM" id="MobiDB-lite"/>
    </source>
</evidence>
<evidence type="ECO:0000313" key="7">
    <source>
        <dbReference type="Proteomes" id="UP000836841"/>
    </source>
</evidence>
<evidence type="ECO:0000256" key="3">
    <source>
        <dbReference type="ARBA" id="ARBA00023306"/>
    </source>
</evidence>
<evidence type="ECO:0000259" key="5">
    <source>
        <dbReference type="Pfam" id="PF04821"/>
    </source>
</evidence>
<proteinExistence type="predicted"/>
<feature type="domain" description="Timeless N-terminal" evidence="5">
    <location>
        <begin position="3"/>
        <end position="147"/>
    </location>
</feature>
<gene>
    <name evidence="6" type="ORF">TAV2_LOCUS8252</name>
</gene>
<evidence type="ECO:0000256" key="1">
    <source>
        <dbReference type="ARBA" id="ARBA00004123"/>
    </source>
</evidence>
<feature type="region of interest" description="Disordered" evidence="4">
    <location>
        <begin position="476"/>
        <end position="517"/>
    </location>
</feature>
<accession>A0AAU9RVM2</accession>
<keyword evidence="3" id="KW-0131">Cell cycle</keyword>
<dbReference type="EMBL" id="CAJVSB020000277">
    <property type="protein sequence ID" value="CAH2049299.1"/>
    <property type="molecule type" value="Genomic_DNA"/>
</dbReference>
<dbReference type="Pfam" id="PF04821">
    <property type="entry name" value="TIMELESS"/>
    <property type="match status" value="1"/>
</dbReference>
<dbReference type="GO" id="GO:0000076">
    <property type="term" value="P:DNA replication checkpoint signaling"/>
    <property type="evidence" value="ECO:0007669"/>
    <property type="project" value="TreeGrafter"/>
</dbReference>
<sequence length="1069" mass="121709">MAFTEDDWKLVQLVLTLFRNILAIQDISLLQKTGGSPQQFLSLRDKFLELLFHENVMDLILVLTHHVGGSSSYLREDNLLLLEIIHYIYVGQAPELIAKAYSKTIVGDRDATTVDGLKSIMEEEEEKRKITRLQHLGRYSQFSGTFTKLSVDGSKTLFKGNPRLATRDSLLKISKAHRGPLKKMVWDNGRLPSTKGNILELLHNFVSQLLSGGYNVLMQSIREDIEKEHHAIQNSDVVMFFQVAQFFISFQYHKYFLKPQAEADACEASLNHQADTIFEGNICGPIAASLNEAMFLLVISKWRYAYDGLKETNDYKFVSAAGSLVKTMIRILDVVLKVSPADSKEPQTARILLYKLFYDQTEEGMTQFILNQIKSFDTHKQAKSDLADLVETIHVIIRLSENLQARGTLRSNNDDDSRFSRKSRKKRTKKMLSDKSNKNEQPEGNHGLPQNEVGNCEESAPSCLLSQEKLINPSLEAKGKGISNIKESGNDETKKPDHESNLQETKNKGSDHENHGDPYDGIVDSLLAATDEVDFNLSTLVSALANTTIIRNFVLFYKSNARGTNHYIICMLQKICNDLELSPMLYQLSLLNTFYNILAEQKSNPCKDYEDIVLFLTSLVRRMLRKMKSQPLLFVEVLFWKTRRECHYINCDTLLHEVGSLKRESAKWGNDYENGEAGSTLGKGWVRRSIADALEVPYEANIEGSQRGKESIELKENLISTSDDEFCRKEDSDSEGHFEDSKVVSSKGKHLVLDEDVEGKIKDLYEKHIRKRVRAFSHDQEMMIKALFEQFKDHKRCSYMIANALDTNGTFTAAQVSRKLKQLGLRVTKQKRSESDFHLRDEDLHSFSAKTAEGSDDETLLSLRKRFNGRSAPVAICRASKFAVFYDTYETKCGSKSKKIEKEVKVADKNIEEKSSEGNSDDELLGSILRIHSETSLARNKSKKFEKDVKATGKNIEEKFSEGNSDNELLGSILRKTRRLLPETKDEELTTSFRNTVIQKDSAFGQHIQRNRTLARSDIKTRIICILFGVCIQPIPSQHHNALFSRIMLSRWRVPMLAWALEFHAYDQS</sequence>
<dbReference type="GO" id="GO:0003677">
    <property type="term" value="F:DNA binding"/>
    <property type="evidence" value="ECO:0007669"/>
    <property type="project" value="TreeGrafter"/>
</dbReference>
<name>A0AAU9RVM2_THLAR</name>
<dbReference type="Proteomes" id="UP000836841">
    <property type="component" value="Unassembled WGS sequence"/>
</dbReference>
<feature type="compositionally biased region" description="Basic and acidic residues" evidence="4">
    <location>
        <begin position="488"/>
        <end position="517"/>
    </location>
</feature>
<dbReference type="InterPro" id="IPR044998">
    <property type="entry name" value="Timeless"/>
</dbReference>
<dbReference type="PANTHER" id="PTHR22940">
    <property type="entry name" value="TIMEOUT/TIMELESS-2"/>
    <property type="match status" value="1"/>
</dbReference>
<dbReference type="GO" id="GO:0006281">
    <property type="term" value="P:DNA repair"/>
    <property type="evidence" value="ECO:0007669"/>
    <property type="project" value="TreeGrafter"/>
</dbReference>
<protein>
    <recommendedName>
        <fullName evidence="5">Timeless N-terminal domain-containing protein</fullName>
    </recommendedName>
</protein>
<dbReference type="PANTHER" id="PTHR22940:SF4">
    <property type="entry name" value="PROTEIN TIMELESS HOMOLOG"/>
    <property type="match status" value="1"/>
</dbReference>
<reference evidence="6 7" key="1">
    <citation type="submission" date="2022-03" db="EMBL/GenBank/DDBJ databases">
        <authorList>
            <person name="Nunn A."/>
            <person name="Chopra R."/>
            <person name="Nunn A."/>
            <person name="Contreras Garrido A."/>
        </authorList>
    </citation>
    <scope>NUCLEOTIDE SEQUENCE [LARGE SCALE GENOMIC DNA]</scope>
</reference>
<comment type="caution">
    <text evidence="6">The sequence shown here is derived from an EMBL/GenBank/DDBJ whole genome shotgun (WGS) entry which is preliminary data.</text>
</comment>
<keyword evidence="7" id="KW-1185">Reference proteome</keyword>
<dbReference type="GO" id="GO:0043111">
    <property type="term" value="P:replication fork arrest"/>
    <property type="evidence" value="ECO:0007669"/>
    <property type="project" value="TreeGrafter"/>
</dbReference>
<organism evidence="6 7">
    <name type="scientific">Thlaspi arvense</name>
    <name type="common">Field penny-cress</name>
    <dbReference type="NCBI Taxonomy" id="13288"/>
    <lineage>
        <taxon>Eukaryota</taxon>
        <taxon>Viridiplantae</taxon>
        <taxon>Streptophyta</taxon>
        <taxon>Embryophyta</taxon>
        <taxon>Tracheophyta</taxon>
        <taxon>Spermatophyta</taxon>
        <taxon>Magnoliopsida</taxon>
        <taxon>eudicotyledons</taxon>
        <taxon>Gunneridae</taxon>
        <taxon>Pentapetalae</taxon>
        <taxon>rosids</taxon>
        <taxon>malvids</taxon>
        <taxon>Brassicales</taxon>
        <taxon>Brassicaceae</taxon>
        <taxon>Thlaspideae</taxon>
        <taxon>Thlaspi</taxon>
    </lineage>
</organism>